<dbReference type="InterPro" id="IPR012317">
    <property type="entry name" value="Poly(ADP-ribose)pol_cat_dom"/>
</dbReference>
<organism evidence="3 4">
    <name type="scientific">Lentinula lateritia</name>
    <dbReference type="NCBI Taxonomy" id="40482"/>
    <lineage>
        <taxon>Eukaryota</taxon>
        <taxon>Fungi</taxon>
        <taxon>Dikarya</taxon>
        <taxon>Basidiomycota</taxon>
        <taxon>Agaricomycotina</taxon>
        <taxon>Agaricomycetes</taxon>
        <taxon>Agaricomycetidae</taxon>
        <taxon>Agaricales</taxon>
        <taxon>Marasmiineae</taxon>
        <taxon>Omphalotaceae</taxon>
        <taxon>Lentinula</taxon>
    </lineage>
</organism>
<proteinExistence type="predicted"/>
<dbReference type="SUPFAM" id="SSF56399">
    <property type="entry name" value="ADP-ribosylation"/>
    <property type="match status" value="1"/>
</dbReference>
<feature type="region of interest" description="Disordered" evidence="1">
    <location>
        <begin position="399"/>
        <end position="419"/>
    </location>
</feature>
<name>A0A9W9E358_9AGAR</name>
<evidence type="ECO:0000313" key="3">
    <source>
        <dbReference type="EMBL" id="KAJ4496088.1"/>
    </source>
</evidence>
<feature type="region of interest" description="Disordered" evidence="1">
    <location>
        <begin position="455"/>
        <end position="478"/>
    </location>
</feature>
<evidence type="ECO:0000256" key="1">
    <source>
        <dbReference type="SAM" id="MobiDB-lite"/>
    </source>
</evidence>
<sequence>MKGPIPKRIIMNTTIIETMAVLRSDWVAVDPVKLLLSYRPTMQCVESAADRFWCKSRCTIGLNKSMGVSDLFETHYFTYYDELNLDADDMFKFTSMPDRPLQALRLIRDHLPEDVIHWEGTIASGLLFRLRLLDLHIERGGYACRLSPRFTVICRPPEPGLCTGLEAELKRIEKEDVEAQRSRRRPLDSFHFSTLVLRMVEAAAVYQALSGKANSPRDLNLDSITNTAQDFLGVTPTQICNDILPEYRVVHIESIIRKDLSRRFLDFQDRLRSKLMLRPLNELRKFVPPDQRYVRTDHPEDYVEYIVKPKLTFHGTRPDLVPSIVQYGFLKPGSTHPRTGTSLPVRCGSTYGRGIYSSPNSAFSLAYSGTQCQATKPGGIPGLKLLVCATIMGRHAQMTRGDNWRDQSKPYPGSDSHTANNGQEYIVFDNAQILPCYVVHLDWESNSEANDFVSEQLKRSGKRPRIDNNDVSSPGDRQRLKENRLAQARKFFAYGFGPVSGSSIVIEDIADIEDDEEDYGEYQADRLDDVQKVDIWTYKLAGETDKDEYSSQRKAHYRRSWTVKDENFLD</sequence>
<reference evidence="3" key="2">
    <citation type="journal article" date="2023" name="Proc. Natl. Acad. Sci. U.S.A.">
        <title>A global phylogenomic analysis of the shiitake genus Lentinula.</title>
        <authorList>
            <person name="Sierra-Patev S."/>
            <person name="Min B."/>
            <person name="Naranjo-Ortiz M."/>
            <person name="Looney B."/>
            <person name="Konkel Z."/>
            <person name="Slot J.C."/>
            <person name="Sakamoto Y."/>
            <person name="Steenwyk J.L."/>
            <person name="Rokas A."/>
            <person name="Carro J."/>
            <person name="Camarero S."/>
            <person name="Ferreira P."/>
            <person name="Molpeceres G."/>
            <person name="Ruiz-Duenas F.J."/>
            <person name="Serrano A."/>
            <person name="Henrissat B."/>
            <person name="Drula E."/>
            <person name="Hughes K.W."/>
            <person name="Mata J.L."/>
            <person name="Ishikawa N.K."/>
            <person name="Vargas-Isla R."/>
            <person name="Ushijima S."/>
            <person name="Smith C.A."/>
            <person name="Donoghue J."/>
            <person name="Ahrendt S."/>
            <person name="Andreopoulos W."/>
            <person name="He G."/>
            <person name="LaButti K."/>
            <person name="Lipzen A."/>
            <person name="Ng V."/>
            <person name="Riley R."/>
            <person name="Sandor L."/>
            <person name="Barry K."/>
            <person name="Martinez A.T."/>
            <person name="Xiao Y."/>
            <person name="Gibbons J.G."/>
            <person name="Terashima K."/>
            <person name="Grigoriev I.V."/>
            <person name="Hibbett D."/>
        </authorList>
    </citation>
    <scope>NUCLEOTIDE SEQUENCE</scope>
    <source>
        <strain evidence="3">Sp2 HRB7682 ss15</strain>
    </source>
</reference>
<dbReference type="GO" id="GO:0003950">
    <property type="term" value="F:NAD+ poly-ADP-ribosyltransferase activity"/>
    <property type="evidence" value="ECO:0007669"/>
    <property type="project" value="InterPro"/>
</dbReference>
<protein>
    <recommendedName>
        <fullName evidence="2">PARP catalytic domain-containing protein</fullName>
    </recommendedName>
</protein>
<dbReference type="Proteomes" id="UP001150238">
    <property type="component" value="Unassembled WGS sequence"/>
</dbReference>
<evidence type="ECO:0000313" key="4">
    <source>
        <dbReference type="Proteomes" id="UP001150238"/>
    </source>
</evidence>
<dbReference type="EMBL" id="JANVFS010000001">
    <property type="protein sequence ID" value="KAJ4496088.1"/>
    <property type="molecule type" value="Genomic_DNA"/>
</dbReference>
<dbReference type="AlphaFoldDB" id="A0A9W9E358"/>
<accession>A0A9W9E358</accession>
<dbReference type="Gene3D" id="3.90.228.10">
    <property type="match status" value="1"/>
</dbReference>
<evidence type="ECO:0000259" key="2">
    <source>
        <dbReference type="Pfam" id="PF00644"/>
    </source>
</evidence>
<dbReference type="Pfam" id="PF00644">
    <property type="entry name" value="PARP"/>
    <property type="match status" value="1"/>
</dbReference>
<feature type="domain" description="PARP catalytic" evidence="2">
    <location>
        <begin position="247"/>
        <end position="405"/>
    </location>
</feature>
<reference evidence="3" key="1">
    <citation type="submission" date="2022-08" db="EMBL/GenBank/DDBJ databases">
        <authorList>
            <consortium name="DOE Joint Genome Institute"/>
            <person name="Min B."/>
            <person name="Riley R."/>
            <person name="Sierra-Patev S."/>
            <person name="Naranjo-Ortiz M."/>
            <person name="Looney B."/>
            <person name="Konkel Z."/>
            <person name="Slot J.C."/>
            <person name="Sakamoto Y."/>
            <person name="Steenwyk J.L."/>
            <person name="Rokas A."/>
            <person name="Carro J."/>
            <person name="Camarero S."/>
            <person name="Ferreira P."/>
            <person name="Molpeceres G."/>
            <person name="Ruiz-Duenas F.J."/>
            <person name="Serrano A."/>
            <person name="Henrissat B."/>
            <person name="Drula E."/>
            <person name="Hughes K.W."/>
            <person name="Mata J.L."/>
            <person name="Ishikawa N.K."/>
            <person name="Vargas-Isla R."/>
            <person name="Ushijima S."/>
            <person name="Smith C.A."/>
            <person name="Ahrendt S."/>
            <person name="Andreopoulos W."/>
            <person name="He G."/>
            <person name="Labutti K."/>
            <person name="Lipzen A."/>
            <person name="Ng V."/>
            <person name="Sandor L."/>
            <person name="Barry K."/>
            <person name="Martinez A.T."/>
            <person name="Xiao Y."/>
            <person name="Gibbons J.G."/>
            <person name="Terashima K."/>
            <person name="Hibbett D.S."/>
            <person name="Grigoriev I.V."/>
        </authorList>
    </citation>
    <scope>NUCLEOTIDE SEQUENCE</scope>
    <source>
        <strain evidence="3">Sp2 HRB7682 ss15</strain>
    </source>
</reference>
<comment type="caution">
    <text evidence="3">The sequence shown here is derived from an EMBL/GenBank/DDBJ whole genome shotgun (WGS) entry which is preliminary data.</text>
</comment>
<gene>
    <name evidence="3" type="ORF">C8J55DRAFT_484019</name>
</gene>